<keyword evidence="1" id="KW-0812">Transmembrane</keyword>
<evidence type="ECO:0000313" key="3">
    <source>
        <dbReference type="Proteomes" id="UP000256779"/>
    </source>
</evidence>
<dbReference type="Pfam" id="PF11138">
    <property type="entry name" value="DUF2911"/>
    <property type="match status" value="1"/>
</dbReference>
<evidence type="ECO:0000256" key="1">
    <source>
        <dbReference type="SAM" id="Phobius"/>
    </source>
</evidence>
<protein>
    <recommendedName>
        <fullName evidence="4">DUF2911 family protein</fullName>
    </recommendedName>
</protein>
<dbReference type="Proteomes" id="UP000256779">
    <property type="component" value="Unassembled WGS sequence"/>
</dbReference>
<comment type="caution">
    <text evidence="2">The sequence shown here is derived from an EMBL/GenBank/DDBJ whole genome shotgun (WGS) entry which is preliminary data.</text>
</comment>
<keyword evidence="3" id="KW-1185">Reference proteome</keyword>
<dbReference type="EMBL" id="QREG01000019">
    <property type="protein sequence ID" value="RED94900.1"/>
    <property type="molecule type" value="Genomic_DNA"/>
</dbReference>
<evidence type="ECO:0008006" key="4">
    <source>
        <dbReference type="Google" id="ProtNLM"/>
    </source>
</evidence>
<proteinExistence type="predicted"/>
<keyword evidence="1" id="KW-1133">Transmembrane helix</keyword>
<sequence>MLKKILIGVGVVAVLLLAAYFYMDYRNYSLSPKGEANLKNGELEVSVSYCRPSVRDRVVFGTVEEEALQPYGTYWRLGANEATEVTFNQDVLLVDQEVSAGTYRMYAIPGEQYFELRLNSELGQWGYFEAKEELDVATVMAPVVSAGPTEQFTIKLEPLYDSGVKMVFLWADVKWEVPVITQ</sequence>
<feature type="transmembrane region" description="Helical" evidence="1">
    <location>
        <begin position="6"/>
        <end position="23"/>
    </location>
</feature>
<reference evidence="2 3" key="1">
    <citation type="submission" date="2018-07" db="EMBL/GenBank/DDBJ databases">
        <title>Genomic Encyclopedia of Type Strains, Phase IV (KMG-IV): sequencing the most valuable type-strain genomes for metagenomic binning, comparative biology and taxonomic classification.</title>
        <authorList>
            <person name="Goeker M."/>
        </authorList>
    </citation>
    <scope>NUCLEOTIDE SEQUENCE [LARGE SCALE GENOMIC DNA]</scope>
    <source>
        <strain evidence="2 3">DSM 4134</strain>
    </source>
</reference>
<accession>A0A3D9KYL9</accession>
<dbReference type="RefSeq" id="WP_115869410.1">
    <property type="nucleotide sequence ID" value="NZ_QREG01000019.1"/>
</dbReference>
<gene>
    <name evidence="2" type="ORF">C7460_11911</name>
</gene>
<name>A0A3D9KYL9_MARFU</name>
<keyword evidence="1" id="KW-0472">Membrane</keyword>
<dbReference type="InterPro" id="IPR021314">
    <property type="entry name" value="DUF2911"/>
</dbReference>
<organism evidence="2 3">
    <name type="scientific">Marinoscillum furvescens DSM 4134</name>
    <dbReference type="NCBI Taxonomy" id="1122208"/>
    <lineage>
        <taxon>Bacteria</taxon>
        <taxon>Pseudomonadati</taxon>
        <taxon>Bacteroidota</taxon>
        <taxon>Cytophagia</taxon>
        <taxon>Cytophagales</taxon>
        <taxon>Reichenbachiellaceae</taxon>
        <taxon>Marinoscillum</taxon>
    </lineage>
</organism>
<dbReference type="AlphaFoldDB" id="A0A3D9KYL9"/>
<evidence type="ECO:0000313" key="2">
    <source>
        <dbReference type="EMBL" id="RED94900.1"/>
    </source>
</evidence>
<dbReference type="OrthoDB" id="195456at2"/>